<evidence type="ECO:0000313" key="4">
    <source>
        <dbReference type="Proteomes" id="UP000054217"/>
    </source>
</evidence>
<dbReference type="AlphaFoldDB" id="A0A0C3NRP9"/>
<proteinExistence type="predicted"/>
<dbReference type="InParanoid" id="A0A0C3NRP9"/>
<dbReference type="EMBL" id="KN832018">
    <property type="protein sequence ID" value="KIN98200.1"/>
    <property type="molecule type" value="Genomic_DNA"/>
</dbReference>
<dbReference type="STRING" id="870435.A0A0C3NRP9"/>
<sequence length="514" mass="59698">MPNQNKPTPPLDDIEPHIMRMWKARLTDRQIVAELRKVIDTNEYGIGLTKFIVVRKQMGLIRTREQGHTADSIRDVMVELRAMYPNAGAREMISLLHHERNMSVSRSVIREYFATYEPHLIRHRKACRLQRRRFWAAGVNDIWAVDQHDKWNKFGLALHTGVEPFSGKILWIRVWHSNRNPQLILTYYLDVVEELGFIPLVTQSDPGSENFGIANAQTMLRQWHDPALEGTLQHRWMRSRKNIKPEIMWSQLRRRFTPGFESLLEYGVHQGWYDIDNTLQCMLFRWIFIPWLQEELNGYRERVNYTMKRHDRHKVLPHGVPELMFHSPQDYGAIDFKFMVDKAALTHVRELYLNTGHPVFDLVPRPLNGHIEECYHRLGRPAITRSSVWDIYLDLLHALQNHTLLPPVLDSLPVDIDVDDSLPLLGGQRELPFKKRKDGYCYMGGAGGGLGLGKLLLIRLGLNEAEIFSDDDRVDELDDVEGELDVMEEGPNVVVSDFSDEEVDDNDSSRDESG</sequence>
<dbReference type="HOGENOM" id="CLU_038374_0_1_1"/>
<dbReference type="OrthoDB" id="2626302at2759"/>
<feature type="domain" description="Integrase core" evidence="2">
    <location>
        <begin position="138"/>
        <end position="314"/>
    </location>
</feature>
<protein>
    <recommendedName>
        <fullName evidence="2">Integrase core domain-containing protein</fullName>
    </recommendedName>
</protein>
<dbReference type="PANTHER" id="PTHR46177">
    <property type="entry name" value="INTEGRASE CATALYTIC DOMAIN-CONTAINING PROTEIN"/>
    <property type="match status" value="1"/>
</dbReference>
<name>A0A0C3NRP9_PISTI</name>
<organism evidence="3 4">
    <name type="scientific">Pisolithus tinctorius Marx 270</name>
    <dbReference type="NCBI Taxonomy" id="870435"/>
    <lineage>
        <taxon>Eukaryota</taxon>
        <taxon>Fungi</taxon>
        <taxon>Dikarya</taxon>
        <taxon>Basidiomycota</taxon>
        <taxon>Agaricomycotina</taxon>
        <taxon>Agaricomycetes</taxon>
        <taxon>Agaricomycetidae</taxon>
        <taxon>Boletales</taxon>
        <taxon>Sclerodermatineae</taxon>
        <taxon>Pisolithaceae</taxon>
        <taxon>Pisolithus</taxon>
    </lineage>
</organism>
<accession>A0A0C3NRP9</accession>
<evidence type="ECO:0000256" key="1">
    <source>
        <dbReference type="SAM" id="MobiDB-lite"/>
    </source>
</evidence>
<dbReference type="Proteomes" id="UP000054217">
    <property type="component" value="Unassembled WGS sequence"/>
</dbReference>
<dbReference type="PANTHER" id="PTHR46177:SF1">
    <property type="entry name" value="INTEGRASE CATALYTIC DOMAIN-CONTAINING PROTEIN"/>
    <property type="match status" value="1"/>
</dbReference>
<reference evidence="4" key="2">
    <citation type="submission" date="2015-01" db="EMBL/GenBank/DDBJ databases">
        <title>Evolutionary Origins and Diversification of the Mycorrhizal Mutualists.</title>
        <authorList>
            <consortium name="DOE Joint Genome Institute"/>
            <consortium name="Mycorrhizal Genomics Consortium"/>
            <person name="Kohler A."/>
            <person name="Kuo A."/>
            <person name="Nagy L.G."/>
            <person name="Floudas D."/>
            <person name="Copeland A."/>
            <person name="Barry K.W."/>
            <person name="Cichocki N."/>
            <person name="Veneault-Fourrey C."/>
            <person name="LaButti K."/>
            <person name="Lindquist E.A."/>
            <person name="Lipzen A."/>
            <person name="Lundell T."/>
            <person name="Morin E."/>
            <person name="Murat C."/>
            <person name="Riley R."/>
            <person name="Ohm R."/>
            <person name="Sun H."/>
            <person name="Tunlid A."/>
            <person name="Henrissat B."/>
            <person name="Grigoriev I.V."/>
            <person name="Hibbett D.S."/>
            <person name="Martin F."/>
        </authorList>
    </citation>
    <scope>NUCLEOTIDE SEQUENCE [LARGE SCALE GENOMIC DNA]</scope>
    <source>
        <strain evidence="4">Marx 270</strain>
    </source>
</reference>
<evidence type="ECO:0000313" key="3">
    <source>
        <dbReference type="EMBL" id="KIN98200.1"/>
    </source>
</evidence>
<feature type="region of interest" description="Disordered" evidence="1">
    <location>
        <begin position="490"/>
        <end position="514"/>
    </location>
</feature>
<gene>
    <name evidence="3" type="ORF">M404DRAFT_158166</name>
</gene>
<reference evidence="3 4" key="1">
    <citation type="submission" date="2014-04" db="EMBL/GenBank/DDBJ databases">
        <authorList>
            <consortium name="DOE Joint Genome Institute"/>
            <person name="Kuo A."/>
            <person name="Kohler A."/>
            <person name="Costa M.D."/>
            <person name="Nagy L.G."/>
            <person name="Floudas D."/>
            <person name="Copeland A."/>
            <person name="Barry K.W."/>
            <person name="Cichocki N."/>
            <person name="Veneault-Fourrey C."/>
            <person name="LaButti K."/>
            <person name="Lindquist E.A."/>
            <person name="Lipzen A."/>
            <person name="Lundell T."/>
            <person name="Morin E."/>
            <person name="Murat C."/>
            <person name="Sun H."/>
            <person name="Tunlid A."/>
            <person name="Henrissat B."/>
            <person name="Grigoriev I.V."/>
            <person name="Hibbett D.S."/>
            <person name="Martin F."/>
            <person name="Nordberg H.P."/>
            <person name="Cantor M.N."/>
            <person name="Hua S.X."/>
        </authorList>
    </citation>
    <scope>NUCLEOTIDE SEQUENCE [LARGE SCALE GENOMIC DNA]</scope>
    <source>
        <strain evidence="3 4">Marx 270</strain>
    </source>
</reference>
<dbReference type="Pfam" id="PF24764">
    <property type="entry name" value="rva_4"/>
    <property type="match status" value="1"/>
</dbReference>
<keyword evidence="4" id="KW-1185">Reference proteome</keyword>
<dbReference type="InterPro" id="IPR058913">
    <property type="entry name" value="Integrase_dom_put"/>
</dbReference>
<evidence type="ECO:0000259" key="2">
    <source>
        <dbReference type="Pfam" id="PF24764"/>
    </source>
</evidence>